<evidence type="ECO:0000313" key="3">
    <source>
        <dbReference type="Proteomes" id="UP000821853"/>
    </source>
</evidence>
<dbReference type="Proteomes" id="UP000821853">
    <property type="component" value="Chromosome 1"/>
</dbReference>
<organism evidence="2 3">
    <name type="scientific">Haemaphysalis longicornis</name>
    <name type="common">Bush tick</name>
    <dbReference type="NCBI Taxonomy" id="44386"/>
    <lineage>
        <taxon>Eukaryota</taxon>
        <taxon>Metazoa</taxon>
        <taxon>Ecdysozoa</taxon>
        <taxon>Arthropoda</taxon>
        <taxon>Chelicerata</taxon>
        <taxon>Arachnida</taxon>
        <taxon>Acari</taxon>
        <taxon>Parasitiformes</taxon>
        <taxon>Ixodida</taxon>
        <taxon>Ixodoidea</taxon>
        <taxon>Ixodidae</taxon>
        <taxon>Haemaphysalinae</taxon>
        <taxon>Haemaphysalis</taxon>
    </lineage>
</organism>
<keyword evidence="1" id="KW-1133">Transmembrane helix</keyword>
<keyword evidence="1" id="KW-0812">Transmembrane</keyword>
<evidence type="ECO:0000256" key="1">
    <source>
        <dbReference type="SAM" id="Phobius"/>
    </source>
</evidence>
<reference evidence="2 3" key="1">
    <citation type="journal article" date="2020" name="Cell">
        <title>Large-Scale Comparative Analyses of Tick Genomes Elucidate Their Genetic Diversity and Vector Capacities.</title>
        <authorList>
            <consortium name="Tick Genome and Microbiome Consortium (TIGMIC)"/>
            <person name="Jia N."/>
            <person name="Wang J."/>
            <person name="Shi W."/>
            <person name="Du L."/>
            <person name="Sun Y."/>
            <person name="Zhan W."/>
            <person name="Jiang J.F."/>
            <person name="Wang Q."/>
            <person name="Zhang B."/>
            <person name="Ji P."/>
            <person name="Bell-Sakyi L."/>
            <person name="Cui X.M."/>
            <person name="Yuan T.T."/>
            <person name="Jiang B.G."/>
            <person name="Yang W.F."/>
            <person name="Lam T.T."/>
            <person name="Chang Q.C."/>
            <person name="Ding S.J."/>
            <person name="Wang X.J."/>
            <person name="Zhu J.G."/>
            <person name="Ruan X.D."/>
            <person name="Zhao L."/>
            <person name="Wei J.T."/>
            <person name="Ye R.Z."/>
            <person name="Que T.C."/>
            <person name="Du C.H."/>
            <person name="Zhou Y.H."/>
            <person name="Cheng J.X."/>
            <person name="Dai P.F."/>
            <person name="Guo W.B."/>
            <person name="Han X.H."/>
            <person name="Huang E.J."/>
            <person name="Li L.F."/>
            <person name="Wei W."/>
            <person name="Gao Y.C."/>
            <person name="Liu J.Z."/>
            <person name="Shao H.Z."/>
            <person name="Wang X."/>
            <person name="Wang C.C."/>
            <person name="Yang T.C."/>
            <person name="Huo Q.B."/>
            <person name="Li W."/>
            <person name="Chen H.Y."/>
            <person name="Chen S.E."/>
            <person name="Zhou L.G."/>
            <person name="Ni X.B."/>
            <person name="Tian J.H."/>
            <person name="Sheng Y."/>
            <person name="Liu T."/>
            <person name="Pan Y.S."/>
            <person name="Xia L.Y."/>
            <person name="Li J."/>
            <person name="Zhao F."/>
            <person name="Cao W.C."/>
        </authorList>
    </citation>
    <scope>NUCLEOTIDE SEQUENCE [LARGE SCALE GENOMIC DNA]</scope>
    <source>
        <strain evidence="2">HaeL-2018</strain>
    </source>
</reference>
<feature type="transmembrane region" description="Helical" evidence="1">
    <location>
        <begin position="51"/>
        <end position="68"/>
    </location>
</feature>
<dbReference type="PANTHER" id="PTHR46601:SF1">
    <property type="entry name" value="ADF-H DOMAIN-CONTAINING PROTEIN"/>
    <property type="match status" value="1"/>
</dbReference>
<dbReference type="VEuPathDB" id="VectorBase:HLOH_060739"/>
<accession>A0A9J6FDA1</accession>
<keyword evidence="3" id="KW-1185">Reference proteome</keyword>
<comment type="caution">
    <text evidence="2">The sequence shown here is derived from an EMBL/GenBank/DDBJ whole genome shotgun (WGS) entry which is preliminary data.</text>
</comment>
<dbReference type="EMBL" id="JABSTR010000001">
    <property type="protein sequence ID" value="KAH9360869.1"/>
    <property type="molecule type" value="Genomic_DNA"/>
</dbReference>
<sequence length="251" mass="28958">MRRRGLGWQKERKRGLEEKRVPCAASPLFDYGRILIFISSLFIIPFKYSDFIIFCIYLACYSVSFVIVSRLQAMTSAMAHDCAQACLGLEKIRLWVDDNLPLYSKVTYVSDGAASHFKNRYQLHELRKSDVPETQWIFSATRHGKNACDGVGGIVKPQATLYNLREPLRNAIQTAKDMVTVLSEKIKGVRFIYLEGNEFSSDRETKTEEWRTLRAFPGIQSWHVWRLRKSSEADICELYAARTVCARLRKL</sequence>
<dbReference type="OrthoDB" id="6508243at2759"/>
<name>A0A9J6FDA1_HAELO</name>
<proteinExistence type="predicted"/>
<keyword evidence="1" id="KW-0472">Membrane</keyword>
<dbReference type="AlphaFoldDB" id="A0A9J6FDA1"/>
<dbReference type="PANTHER" id="PTHR46601">
    <property type="entry name" value="ULP_PROTEASE DOMAIN-CONTAINING PROTEIN"/>
    <property type="match status" value="1"/>
</dbReference>
<gene>
    <name evidence="2" type="ORF">HPB48_009337</name>
</gene>
<protein>
    <submittedName>
        <fullName evidence="2">Uncharacterized protein</fullName>
    </submittedName>
</protein>
<evidence type="ECO:0000313" key="2">
    <source>
        <dbReference type="EMBL" id="KAH9360869.1"/>
    </source>
</evidence>
<feature type="transmembrane region" description="Helical" evidence="1">
    <location>
        <begin position="21"/>
        <end position="45"/>
    </location>
</feature>